<reference evidence="2 3" key="1">
    <citation type="submission" date="2016-09" db="EMBL/GenBank/DDBJ databases">
        <title>Rhizobium sp. nov., a novel species isolated from the rice rhizosphere.</title>
        <authorList>
            <person name="Zhao J."/>
            <person name="Zhang X."/>
        </authorList>
    </citation>
    <scope>NUCLEOTIDE SEQUENCE [LARGE SCALE GENOMIC DNA]</scope>
    <source>
        <strain evidence="2 3">MH17</strain>
    </source>
</reference>
<protein>
    <submittedName>
        <fullName evidence="2">Uncharacterized protein</fullName>
    </submittedName>
</protein>
<dbReference type="AlphaFoldDB" id="A0A1Q9AI51"/>
<dbReference type="EMBL" id="MKIO01000031">
    <property type="protein sequence ID" value="OLP54876.1"/>
    <property type="molecule type" value="Genomic_DNA"/>
</dbReference>
<accession>A0A1Q9AI51</accession>
<proteinExistence type="predicted"/>
<evidence type="ECO:0000256" key="1">
    <source>
        <dbReference type="SAM" id="MobiDB-lite"/>
    </source>
</evidence>
<dbReference type="Proteomes" id="UP000186143">
    <property type="component" value="Unassembled WGS sequence"/>
</dbReference>
<name>A0A1Q9AI51_9HYPH</name>
<organism evidence="2 3">
    <name type="scientific">Xaviernesmea rhizosphaerae</name>
    <dbReference type="NCBI Taxonomy" id="1672749"/>
    <lineage>
        <taxon>Bacteria</taxon>
        <taxon>Pseudomonadati</taxon>
        <taxon>Pseudomonadota</taxon>
        <taxon>Alphaproteobacteria</taxon>
        <taxon>Hyphomicrobiales</taxon>
        <taxon>Rhizobiaceae</taxon>
        <taxon>Rhizobium/Agrobacterium group</taxon>
        <taxon>Xaviernesmea</taxon>
    </lineage>
</organism>
<sequence>MSPDQVGTASKGSAKKPAKADTYDNANIRHLLSAPAAIGKIKGTAKFNFSKDSKLDTVKLDFPRTGDCQAVRKALTAEHGKPEGKDEKTGSSNYVWANTKQGNRIVLSSYPKVWCFAQVSAPGYRPKEDNEKSGSKAVDAIMGDFHANQRSEIKDFCAGQWPTDFVMQKHCIDENNVARNKAQKFDTMKSKDNTVIWAQCSMQWKDKADRTDWVMMSHCLDEQSAALKAIRN</sequence>
<feature type="region of interest" description="Disordered" evidence="1">
    <location>
        <begin position="1"/>
        <end position="25"/>
    </location>
</feature>
<comment type="caution">
    <text evidence="2">The sequence shown here is derived from an EMBL/GenBank/DDBJ whole genome shotgun (WGS) entry which is preliminary data.</text>
</comment>
<gene>
    <name evidence="2" type="ORF">BJF92_13800</name>
</gene>
<dbReference type="STRING" id="1672749.BJF92_13800"/>
<evidence type="ECO:0000313" key="2">
    <source>
        <dbReference type="EMBL" id="OLP54876.1"/>
    </source>
</evidence>
<evidence type="ECO:0000313" key="3">
    <source>
        <dbReference type="Proteomes" id="UP000186143"/>
    </source>
</evidence>